<dbReference type="STRING" id="1630.SAMN05216514_1306"/>
<dbReference type="Proteomes" id="UP000182429">
    <property type="component" value="Unassembled WGS sequence"/>
</dbReference>
<dbReference type="EMBL" id="FNNF01000019">
    <property type="protein sequence ID" value="SDW51960.1"/>
    <property type="molecule type" value="Genomic_DNA"/>
</dbReference>
<proteinExistence type="inferred from homology"/>
<comment type="similarity">
    <text evidence="1">Belongs to the LytR/CpsA/Psr (LCP) family.</text>
</comment>
<evidence type="ECO:0000313" key="4">
    <source>
        <dbReference type="Proteomes" id="UP000182429"/>
    </source>
</evidence>
<evidence type="ECO:0000313" key="3">
    <source>
        <dbReference type="EMBL" id="SDW51960.1"/>
    </source>
</evidence>
<reference evidence="3 4" key="1">
    <citation type="submission" date="2016-10" db="EMBL/GenBank/DDBJ databases">
        <authorList>
            <person name="de Groot N.N."/>
        </authorList>
    </citation>
    <scope>NUCLEOTIDE SEQUENCE [LARGE SCALE GENOMIC DNA]</scope>
    <source>
        <strain evidence="3 4">S3b</strain>
    </source>
</reference>
<dbReference type="eggNOG" id="COG1316">
    <property type="taxonomic scope" value="Bacteria"/>
</dbReference>
<organism evidence="3 4">
    <name type="scientific">Kandleria vitulina</name>
    <dbReference type="NCBI Taxonomy" id="1630"/>
    <lineage>
        <taxon>Bacteria</taxon>
        <taxon>Bacillati</taxon>
        <taxon>Bacillota</taxon>
        <taxon>Erysipelotrichia</taxon>
        <taxon>Erysipelotrichales</taxon>
        <taxon>Coprobacillaceae</taxon>
        <taxon>Kandleria</taxon>
    </lineage>
</organism>
<evidence type="ECO:0000256" key="1">
    <source>
        <dbReference type="ARBA" id="ARBA00006068"/>
    </source>
</evidence>
<dbReference type="Pfam" id="PF03816">
    <property type="entry name" value="LytR_cpsA_psr"/>
    <property type="match status" value="1"/>
</dbReference>
<dbReference type="PANTHER" id="PTHR33392">
    <property type="entry name" value="POLYISOPRENYL-TEICHOIC ACID--PEPTIDOGLYCAN TEICHOIC ACID TRANSFERASE TAGU"/>
    <property type="match status" value="1"/>
</dbReference>
<evidence type="ECO:0000259" key="2">
    <source>
        <dbReference type="Pfam" id="PF03816"/>
    </source>
</evidence>
<dbReference type="PANTHER" id="PTHR33392:SF6">
    <property type="entry name" value="POLYISOPRENYL-TEICHOIC ACID--PEPTIDOGLYCAN TEICHOIC ACID TRANSFERASE TAGU"/>
    <property type="match status" value="1"/>
</dbReference>
<name>A0A1H2U7C9_9FIRM</name>
<protein>
    <submittedName>
        <fullName evidence="3">Transcriptional attenuator, LytR family</fullName>
    </submittedName>
</protein>
<dbReference type="InterPro" id="IPR004474">
    <property type="entry name" value="LytR_CpsA_psr"/>
</dbReference>
<dbReference type="RefSeq" id="WP_074686482.1">
    <property type="nucleotide sequence ID" value="NZ_FNNF01000019.1"/>
</dbReference>
<accession>A0A1H2U7C9</accession>
<gene>
    <name evidence="3" type="ORF">SAMN04487759_1193</name>
</gene>
<feature type="domain" description="Cell envelope-related transcriptional attenuator" evidence="2">
    <location>
        <begin position="92"/>
        <end position="250"/>
    </location>
</feature>
<dbReference type="AlphaFoldDB" id="A0A1H2U7C9"/>
<sequence length="330" mass="37560">MATMDIMDIIKEQKRKKFAFFLIGLLSVALCIGLVATYHKGKSTKVNKDSDYRHISYHGKSYKYNTSIISILLLGIDKTEKNPETENELGQSDAMGLLVFDRAKKQVKLISIPRDSITSIEKTDFDGESLGWEKDHINLAYAYGTDEKSGCMKAMRAVSKMMMDIPIARYGSMDLDSLKLLQDIVGTLQVKVPNDSLAKVNGMKKGDVVKITKENVETFVRTRDTDKDYSAQDRLARQQAYYEAFYAKIKVMLSDDFESTVAKLYGFVSRIVTNVSYQDIVTFGNMMLEYKYTSDQNYVLPGKNGKDSDYDAYYLDQSSLKDMIVKIYYE</sequence>
<dbReference type="Gene3D" id="3.40.630.190">
    <property type="entry name" value="LCP protein"/>
    <property type="match status" value="1"/>
</dbReference>
<dbReference type="InterPro" id="IPR050922">
    <property type="entry name" value="LytR/CpsA/Psr_CW_biosynth"/>
</dbReference>